<name>A0A0L0DVH4_THETB</name>
<dbReference type="Proteomes" id="UP000054408">
    <property type="component" value="Unassembled WGS sequence"/>
</dbReference>
<reference evidence="2 3" key="1">
    <citation type="submission" date="2010-05" db="EMBL/GenBank/DDBJ databases">
        <title>The Genome Sequence of Thecamonas trahens ATCC 50062.</title>
        <authorList>
            <consortium name="The Broad Institute Genome Sequencing Platform"/>
            <person name="Russ C."/>
            <person name="Cuomo C."/>
            <person name="Shea T."/>
            <person name="Young S.K."/>
            <person name="Zeng Q."/>
            <person name="Koehrsen M."/>
            <person name="Haas B."/>
            <person name="Borodovsky M."/>
            <person name="Guigo R."/>
            <person name="Alvarado L."/>
            <person name="Berlin A."/>
            <person name="Bochicchio J."/>
            <person name="Borenstein D."/>
            <person name="Chapman S."/>
            <person name="Chen Z."/>
            <person name="Freedman E."/>
            <person name="Gellesch M."/>
            <person name="Goldberg J."/>
            <person name="Griggs A."/>
            <person name="Gujja S."/>
            <person name="Heilman E."/>
            <person name="Heiman D."/>
            <person name="Hepburn T."/>
            <person name="Howarth C."/>
            <person name="Jen D."/>
            <person name="Larson L."/>
            <person name="Mehta T."/>
            <person name="Park D."/>
            <person name="Pearson M."/>
            <person name="Roberts A."/>
            <person name="Saif S."/>
            <person name="Shenoy N."/>
            <person name="Sisk P."/>
            <person name="Stolte C."/>
            <person name="Sykes S."/>
            <person name="Thomson T."/>
            <person name="Walk T."/>
            <person name="White J."/>
            <person name="Yandava C."/>
            <person name="Burger G."/>
            <person name="Gray M.W."/>
            <person name="Holland P.W.H."/>
            <person name="King N."/>
            <person name="Lang F.B.F."/>
            <person name="Roger A.J."/>
            <person name="Ruiz-Trillo I."/>
            <person name="Lander E."/>
            <person name="Nusbaum C."/>
        </authorList>
    </citation>
    <scope>NUCLEOTIDE SEQUENCE [LARGE SCALE GENOMIC DNA]</scope>
    <source>
        <strain evidence="2 3">ATCC 50062</strain>
    </source>
</reference>
<dbReference type="RefSeq" id="XP_013752653.1">
    <property type="nucleotide sequence ID" value="XM_013897199.1"/>
</dbReference>
<evidence type="ECO:0000313" key="3">
    <source>
        <dbReference type="Proteomes" id="UP000054408"/>
    </source>
</evidence>
<evidence type="ECO:0000256" key="1">
    <source>
        <dbReference type="SAM" id="MobiDB-lite"/>
    </source>
</evidence>
<dbReference type="EMBL" id="GL349519">
    <property type="protein sequence ID" value="KNC56225.1"/>
    <property type="molecule type" value="Genomic_DNA"/>
</dbReference>
<sequence length="102" mass="11158">MLGTSGTSGTTAEEPLDTSADMIVESQESNLQDKERFDDSAINKLPEPARNEIHVMISKVKKIVTEDFALVMGDTVDDGDCSGSKEVVGMLVRQEQMQSWHA</sequence>
<protein>
    <submittedName>
        <fullName evidence="2">Uncharacterized protein</fullName>
    </submittedName>
</protein>
<keyword evidence="3" id="KW-1185">Reference proteome</keyword>
<proteinExistence type="predicted"/>
<evidence type="ECO:0000313" key="2">
    <source>
        <dbReference type="EMBL" id="KNC56225.1"/>
    </source>
</evidence>
<dbReference type="GeneID" id="25570374"/>
<feature type="compositionally biased region" description="Low complexity" evidence="1">
    <location>
        <begin position="1"/>
        <end position="11"/>
    </location>
</feature>
<feature type="region of interest" description="Disordered" evidence="1">
    <location>
        <begin position="1"/>
        <end position="20"/>
    </location>
</feature>
<organism evidence="2 3">
    <name type="scientific">Thecamonas trahens ATCC 50062</name>
    <dbReference type="NCBI Taxonomy" id="461836"/>
    <lineage>
        <taxon>Eukaryota</taxon>
        <taxon>Apusozoa</taxon>
        <taxon>Apusomonadida</taxon>
        <taxon>Apusomonadidae</taxon>
        <taxon>Thecamonas</taxon>
    </lineage>
</organism>
<gene>
    <name evidence="2" type="ORF">AMSG_12460</name>
</gene>
<accession>A0A0L0DVH4</accession>
<dbReference type="AlphaFoldDB" id="A0A0L0DVH4"/>